<dbReference type="RefSeq" id="WP_120761634.1">
    <property type="nucleotide sequence ID" value="NZ_CP032630.1"/>
</dbReference>
<dbReference type="SUPFAM" id="SSF55961">
    <property type="entry name" value="Bet v1-like"/>
    <property type="match status" value="2"/>
</dbReference>
<dbReference type="InterPro" id="IPR023393">
    <property type="entry name" value="START-like_dom_sf"/>
</dbReference>
<dbReference type="Proteomes" id="UP000278886">
    <property type="component" value="Chromosome"/>
</dbReference>
<comment type="similarity">
    <text evidence="1">Belongs to the AHA1 family.</text>
</comment>
<proteinExistence type="inferred from homology"/>
<organism evidence="3 4">
    <name type="scientific">Protaetiibacter intestinalis</name>
    <dbReference type="NCBI Taxonomy" id="2419774"/>
    <lineage>
        <taxon>Bacteria</taxon>
        <taxon>Bacillati</taxon>
        <taxon>Actinomycetota</taxon>
        <taxon>Actinomycetes</taxon>
        <taxon>Micrococcales</taxon>
        <taxon>Microbacteriaceae</taxon>
        <taxon>Protaetiibacter</taxon>
    </lineage>
</organism>
<evidence type="ECO:0000256" key="1">
    <source>
        <dbReference type="ARBA" id="ARBA00006817"/>
    </source>
</evidence>
<accession>A0A387B4D8</accession>
<evidence type="ECO:0000313" key="3">
    <source>
        <dbReference type="EMBL" id="AYF97283.1"/>
    </source>
</evidence>
<sequence length="328" mass="36649">MPVTSVTTDPEALTMTVVADFPVPVERLWSAFADPRQLERFWGPPGYPATFDRHEVHPGGISHYWMTSPEGERFYGRWDFVEVDEPHRFVVRDSFADAQGEIDTSVPTGVMTLTFESTPTGARFTAVSESPTAEALEQVIAMGQAEGMEQAFGQLDTVLADLRQYALGSGIRTEMLDDTHVRFTRAFEAPRHLLWRAHTEPELMRRWLLGPDGWTMTVCENELRVGGAYRTAWAPEEGHPGEPFGFEGENLVIEPERRMVTTERMSGTDLPGTVNDLTLDEVDGVTLLTLLITYASVEQRDAILATGMTDGMETSYARFEREVLPTLG</sequence>
<evidence type="ECO:0000313" key="4">
    <source>
        <dbReference type="Proteomes" id="UP000278886"/>
    </source>
</evidence>
<dbReference type="OrthoDB" id="3365660at2"/>
<dbReference type="Gene3D" id="3.30.530.20">
    <property type="match status" value="2"/>
</dbReference>
<dbReference type="KEGG" id="lyd:D7I47_02795"/>
<dbReference type="AlphaFoldDB" id="A0A387B4D8"/>
<keyword evidence="4" id="KW-1185">Reference proteome</keyword>
<name>A0A387B4D8_9MICO</name>
<dbReference type="InterPro" id="IPR013538">
    <property type="entry name" value="ASHA1/2-like_C"/>
</dbReference>
<gene>
    <name evidence="3" type="ORF">D7I47_02795</name>
</gene>
<reference evidence="4" key="1">
    <citation type="submission" date="2018-09" db="EMBL/GenBank/DDBJ databases">
        <title>Genome sequencing of strain 2DFWR-13.</title>
        <authorList>
            <person name="Heo J."/>
            <person name="Kim S.-J."/>
            <person name="Kwon S.-W."/>
        </authorList>
    </citation>
    <scope>NUCLEOTIDE SEQUENCE [LARGE SCALE GENOMIC DNA]</scope>
    <source>
        <strain evidence="4">2DFWR-13</strain>
    </source>
</reference>
<feature type="domain" description="Activator of Hsp90 ATPase homologue 1/2-like C-terminal" evidence="2">
    <location>
        <begin position="23"/>
        <end position="159"/>
    </location>
</feature>
<dbReference type="EMBL" id="CP032630">
    <property type="protein sequence ID" value="AYF97283.1"/>
    <property type="molecule type" value="Genomic_DNA"/>
</dbReference>
<dbReference type="CDD" id="cd07814">
    <property type="entry name" value="SRPBCC_CalC_Aha1-like"/>
    <property type="match status" value="1"/>
</dbReference>
<protein>
    <submittedName>
        <fullName evidence="3">ATPase</fullName>
    </submittedName>
</protein>
<evidence type="ECO:0000259" key="2">
    <source>
        <dbReference type="Pfam" id="PF08327"/>
    </source>
</evidence>
<dbReference type="Pfam" id="PF08327">
    <property type="entry name" value="AHSA1"/>
    <property type="match status" value="2"/>
</dbReference>
<feature type="domain" description="Activator of Hsp90 ATPase homologue 1/2-like C-terminal" evidence="2">
    <location>
        <begin position="189"/>
        <end position="321"/>
    </location>
</feature>